<feature type="non-terminal residue" evidence="1">
    <location>
        <position position="1"/>
    </location>
</feature>
<keyword evidence="2" id="KW-1185">Reference proteome</keyword>
<evidence type="ECO:0000313" key="2">
    <source>
        <dbReference type="Proteomes" id="UP000789739"/>
    </source>
</evidence>
<gene>
    <name evidence="1" type="ORF">PBRASI_LOCUS10392</name>
</gene>
<accession>A0A9N9DV02</accession>
<name>A0A9N9DV02_9GLOM</name>
<comment type="caution">
    <text evidence="1">The sequence shown here is derived from an EMBL/GenBank/DDBJ whole genome shotgun (WGS) entry which is preliminary data.</text>
</comment>
<protein>
    <submittedName>
        <fullName evidence="1">2574_t:CDS:1</fullName>
    </submittedName>
</protein>
<sequence>MQWMKSLGSRRKFKANISSSYHAITAVIPSCKPGSEKCQKLQELPLKNIIPITG</sequence>
<proteinExistence type="predicted"/>
<evidence type="ECO:0000313" key="1">
    <source>
        <dbReference type="EMBL" id="CAG8653595.1"/>
    </source>
</evidence>
<reference evidence="1" key="1">
    <citation type="submission" date="2021-06" db="EMBL/GenBank/DDBJ databases">
        <authorList>
            <person name="Kallberg Y."/>
            <person name="Tangrot J."/>
            <person name="Rosling A."/>
        </authorList>
    </citation>
    <scope>NUCLEOTIDE SEQUENCE</scope>
    <source>
        <strain evidence="1">BR232B</strain>
    </source>
</reference>
<dbReference type="EMBL" id="CAJVPI010003063">
    <property type="protein sequence ID" value="CAG8653595.1"/>
    <property type="molecule type" value="Genomic_DNA"/>
</dbReference>
<dbReference type="AlphaFoldDB" id="A0A9N9DV02"/>
<organism evidence="1 2">
    <name type="scientific">Paraglomus brasilianum</name>
    <dbReference type="NCBI Taxonomy" id="144538"/>
    <lineage>
        <taxon>Eukaryota</taxon>
        <taxon>Fungi</taxon>
        <taxon>Fungi incertae sedis</taxon>
        <taxon>Mucoromycota</taxon>
        <taxon>Glomeromycotina</taxon>
        <taxon>Glomeromycetes</taxon>
        <taxon>Paraglomerales</taxon>
        <taxon>Paraglomeraceae</taxon>
        <taxon>Paraglomus</taxon>
    </lineage>
</organism>
<dbReference type="Proteomes" id="UP000789739">
    <property type="component" value="Unassembled WGS sequence"/>
</dbReference>